<feature type="region of interest" description="Disordered" evidence="10">
    <location>
        <begin position="52"/>
        <end position="72"/>
    </location>
</feature>
<dbReference type="Pfam" id="PF02696">
    <property type="entry name" value="SelO"/>
    <property type="match status" value="1"/>
</dbReference>
<evidence type="ECO:0000256" key="5">
    <source>
        <dbReference type="ARBA" id="ARBA00022723"/>
    </source>
</evidence>
<dbReference type="GO" id="GO:0005524">
    <property type="term" value="F:ATP binding"/>
    <property type="evidence" value="ECO:0007669"/>
    <property type="project" value="UniProtKB-KW"/>
</dbReference>
<proteinExistence type="inferred from homology"/>
<keyword evidence="4" id="KW-0548">Nucleotidyltransferase</keyword>
<organism evidence="11 12">
    <name type="scientific">Hanseniaspora osmophila</name>
    <dbReference type="NCBI Taxonomy" id="56408"/>
    <lineage>
        <taxon>Eukaryota</taxon>
        <taxon>Fungi</taxon>
        <taxon>Dikarya</taxon>
        <taxon>Ascomycota</taxon>
        <taxon>Saccharomycotina</taxon>
        <taxon>Saccharomycetes</taxon>
        <taxon>Saccharomycodales</taxon>
        <taxon>Saccharomycodaceae</taxon>
        <taxon>Hanseniaspora</taxon>
    </lineage>
</organism>
<evidence type="ECO:0000256" key="9">
    <source>
        <dbReference type="ARBA" id="ARBA00031547"/>
    </source>
</evidence>
<protein>
    <recommendedName>
        <fullName evidence="9">Selenoprotein O</fullName>
    </recommendedName>
</protein>
<evidence type="ECO:0000256" key="3">
    <source>
        <dbReference type="ARBA" id="ARBA00022679"/>
    </source>
</evidence>
<feature type="compositionally biased region" description="Low complexity" evidence="10">
    <location>
        <begin position="57"/>
        <end position="67"/>
    </location>
</feature>
<evidence type="ECO:0000256" key="8">
    <source>
        <dbReference type="ARBA" id="ARBA00022842"/>
    </source>
</evidence>
<keyword evidence="8" id="KW-0460">Magnesium</keyword>
<name>A0A1E5REN3_9ASCO</name>
<comment type="similarity">
    <text evidence="2">Belongs to the SELO family.</text>
</comment>
<keyword evidence="5" id="KW-0479">Metal-binding</keyword>
<dbReference type="InterPro" id="IPR003846">
    <property type="entry name" value="SelO"/>
</dbReference>
<dbReference type="InParanoid" id="A0A1E5REN3"/>
<feature type="region of interest" description="Disordered" evidence="10">
    <location>
        <begin position="311"/>
        <end position="337"/>
    </location>
</feature>
<evidence type="ECO:0000313" key="12">
    <source>
        <dbReference type="Proteomes" id="UP000095728"/>
    </source>
</evidence>
<dbReference type="FunCoup" id="A0A1E5REN3">
    <property type="interactions" value="334"/>
</dbReference>
<evidence type="ECO:0000256" key="6">
    <source>
        <dbReference type="ARBA" id="ARBA00022741"/>
    </source>
</evidence>
<keyword evidence="12" id="KW-1185">Reference proteome</keyword>
<dbReference type="AlphaFoldDB" id="A0A1E5REN3"/>
<evidence type="ECO:0000256" key="2">
    <source>
        <dbReference type="ARBA" id="ARBA00009747"/>
    </source>
</evidence>
<feature type="compositionally biased region" description="Polar residues" evidence="10">
    <location>
        <begin position="311"/>
        <end position="332"/>
    </location>
</feature>
<reference evidence="12" key="1">
    <citation type="journal article" date="2016" name="Genome Announc.">
        <title>Genome sequences of three species of Hanseniaspora isolated from spontaneous wine fermentations.</title>
        <authorList>
            <person name="Sternes P.R."/>
            <person name="Lee D."/>
            <person name="Kutyna D.R."/>
            <person name="Borneman A.R."/>
        </authorList>
    </citation>
    <scope>NUCLEOTIDE SEQUENCE [LARGE SCALE GENOMIC DNA]</scope>
    <source>
        <strain evidence="12">AWRI3579</strain>
    </source>
</reference>
<dbReference type="GO" id="GO:0046872">
    <property type="term" value="F:metal ion binding"/>
    <property type="evidence" value="ECO:0007669"/>
    <property type="project" value="UniProtKB-KW"/>
</dbReference>
<keyword evidence="6" id="KW-0547">Nucleotide-binding</keyword>
<evidence type="ECO:0000256" key="1">
    <source>
        <dbReference type="ARBA" id="ARBA00001946"/>
    </source>
</evidence>
<keyword evidence="7" id="KW-0067">ATP-binding</keyword>
<comment type="caution">
    <text evidence="11">The sequence shown here is derived from an EMBL/GenBank/DDBJ whole genome shotgun (WGS) entry which is preliminary data.</text>
</comment>
<gene>
    <name evidence="11" type="ORF">AWRI3579_g1871</name>
</gene>
<dbReference type="OrthoDB" id="10254721at2759"/>
<dbReference type="GO" id="GO:0070733">
    <property type="term" value="F:AMPylase activity"/>
    <property type="evidence" value="ECO:0007669"/>
    <property type="project" value="TreeGrafter"/>
</dbReference>
<comment type="cofactor">
    <cofactor evidence="1">
        <name>Mg(2+)</name>
        <dbReference type="ChEBI" id="CHEBI:18420"/>
    </cofactor>
</comment>
<accession>A0A1E5REN3</accession>
<evidence type="ECO:0000256" key="7">
    <source>
        <dbReference type="ARBA" id="ARBA00022840"/>
    </source>
</evidence>
<dbReference type="PANTHER" id="PTHR32057">
    <property type="entry name" value="PROTEIN ADENYLYLTRANSFERASE SELO, MITOCHONDRIAL"/>
    <property type="match status" value="1"/>
</dbReference>
<keyword evidence="3" id="KW-0808">Transferase</keyword>
<sequence length="739" mass="84390">MDPKMSKQFGVLRNINCFGKSNNFKVSSSFIENLTPDELLSSVSMASTLVRDEKFGSSSTSPSTSASAEEKHQMQIDEIMHTPRIISSGAHFAYCLPEIRRDYKTLFKSTKAYQDLQLPIENELAQSSNETSELNNKNDIEKIMNGQDLIITDKIYPYSMAYAGFQFGTFAGQLGDGRVVNLFELNGNAVQIKGSGLTPFSRFADGKAVLRSSIREFIISETLSAIGIPSTRALQLTLLPGTRAQRGEGFEPCAQVTRFAPSWVRIGNFDLQRWRQNAQGLIKLADYCIDYVMPKDMKTLPLSVFTPTAKGNANDSKNATQSPIPGMESSTEQQKKDDFVKTASFNPQDLTKYDEFFRKVIILNAKTVGYWQAYGFLNGVLNTDNTSILGLSLDFGPFSFMDRFDPRYTPNHDDFQLRYCLQEQPSVIWWNLQKLAQSLVVLLGSGPQYIDVFLQEPGKITEEMAQHMTERVQSMLEYNGNEYKFWVAFYTSKVMSERLGLKLFPEGDLFNESDYSKYQDIMNKVNTELLEPLWEFLYLTKIDYNNFFIDFQNYNDYTFFTETNGKKIFKKDFVTQILNTANNKELSPGLVEYLATGEFSQDNVLDIDTETDYREIEEKLRAWTGVYTEMYEQYNIDQTQGQVSLKLKRDIASKVNPVFTPRSFMFDEVIDDYVERQRDALHDPEAKIDNSLLEKLFLMSTNPYDPSKWKDSLHPATAKKWMAGVSEEDNVMQQCGCSS</sequence>
<dbReference type="Proteomes" id="UP000095728">
    <property type="component" value="Unassembled WGS sequence"/>
</dbReference>
<dbReference type="PANTHER" id="PTHR32057:SF14">
    <property type="entry name" value="PROTEIN ADENYLYLTRANSFERASE SELO, MITOCHONDRIAL"/>
    <property type="match status" value="1"/>
</dbReference>
<evidence type="ECO:0000256" key="4">
    <source>
        <dbReference type="ARBA" id="ARBA00022695"/>
    </source>
</evidence>
<dbReference type="STRING" id="56408.A0A1E5REN3"/>
<dbReference type="GO" id="GO:0005739">
    <property type="term" value="C:mitochondrion"/>
    <property type="evidence" value="ECO:0007669"/>
    <property type="project" value="TreeGrafter"/>
</dbReference>
<evidence type="ECO:0000256" key="10">
    <source>
        <dbReference type="SAM" id="MobiDB-lite"/>
    </source>
</evidence>
<dbReference type="EMBL" id="LPNM01000007">
    <property type="protein sequence ID" value="OEJ85357.1"/>
    <property type="molecule type" value="Genomic_DNA"/>
</dbReference>
<evidence type="ECO:0000313" key="11">
    <source>
        <dbReference type="EMBL" id="OEJ85357.1"/>
    </source>
</evidence>